<sequence length="60" mass="6765">MEMEGYVISGIKVVNIFEENAASIEKMTNQMITDLHTKEKKILDLQVTGDNLILVLGEKK</sequence>
<dbReference type="AlphaFoldDB" id="A0A382FKA4"/>
<organism evidence="1">
    <name type="scientific">marine metagenome</name>
    <dbReference type="NCBI Taxonomy" id="408172"/>
    <lineage>
        <taxon>unclassified sequences</taxon>
        <taxon>metagenomes</taxon>
        <taxon>ecological metagenomes</taxon>
    </lineage>
</organism>
<name>A0A382FKA4_9ZZZZ</name>
<gene>
    <name evidence="1" type="ORF">METZ01_LOCUS216352</name>
</gene>
<reference evidence="1" key="1">
    <citation type="submission" date="2018-05" db="EMBL/GenBank/DDBJ databases">
        <authorList>
            <person name="Lanie J.A."/>
            <person name="Ng W.-L."/>
            <person name="Kazmierczak K.M."/>
            <person name="Andrzejewski T.M."/>
            <person name="Davidsen T.M."/>
            <person name="Wayne K.J."/>
            <person name="Tettelin H."/>
            <person name="Glass J.I."/>
            <person name="Rusch D."/>
            <person name="Podicherti R."/>
            <person name="Tsui H.-C.T."/>
            <person name="Winkler M.E."/>
        </authorList>
    </citation>
    <scope>NUCLEOTIDE SEQUENCE</scope>
</reference>
<evidence type="ECO:0000313" key="1">
    <source>
        <dbReference type="EMBL" id="SVB63498.1"/>
    </source>
</evidence>
<protein>
    <submittedName>
        <fullName evidence="1">Uncharacterized protein</fullName>
    </submittedName>
</protein>
<proteinExistence type="predicted"/>
<accession>A0A382FKA4</accession>
<dbReference type="EMBL" id="UINC01050484">
    <property type="protein sequence ID" value="SVB63498.1"/>
    <property type="molecule type" value="Genomic_DNA"/>
</dbReference>